<dbReference type="PROSITE" id="PS51462">
    <property type="entry name" value="NUDIX"/>
    <property type="match status" value="1"/>
</dbReference>
<name>A0A2U2MZI6_9GAMM</name>
<dbReference type="PANTHER" id="PTHR43736">
    <property type="entry name" value="ADP-RIBOSE PYROPHOSPHATASE"/>
    <property type="match status" value="1"/>
</dbReference>
<dbReference type="InterPro" id="IPR020084">
    <property type="entry name" value="NUDIX_hydrolase_CS"/>
</dbReference>
<evidence type="ECO:0000259" key="3">
    <source>
        <dbReference type="PROSITE" id="PS51462"/>
    </source>
</evidence>
<feature type="domain" description="Nudix hydrolase" evidence="3">
    <location>
        <begin position="5"/>
        <end position="133"/>
    </location>
</feature>
<organism evidence="4 5">
    <name type="scientific">Sediminicurvatus halobius</name>
    <dbReference type="NCBI Taxonomy" id="2182432"/>
    <lineage>
        <taxon>Bacteria</taxon>
        <taxon>Pseudomonadati</taxon>
        <taxon>Pseudomonadota</taxon>
        <taxon>Gammaproteobacteria</taxon>
        <taxon>Chromatiales</taxon>
        <taxon>Ectothiorhodospiraceae</taxon>
        <taxon>Sediminicurvatus</taxon>
    </lineage>
</organism>
<gene>
    <name evidence="4" type="ORF">DEM34_12305</name>
</gene>
<dbReference type="RefSeq" id="WP_109679118.1">
    <property type="nucleotide sequence ID" value="NZ_CP086615.1"/>
</dbReference>
<protein>
    <submittedName>
        <fullName evidence="4">NUDIX hydrolase</fullName>
    </submittedName>
</protein>
<accession>A0A2U2MZI6</accession>
<comment type="caution">
    <text evidence="4">The sequence shown here is derived from an EMBL/GenBank/DDBJ whole genome shotgun (WGS) entry which is preliminary data.</text>
</comment>
<dbReference type="PROSITE" id="PS00893">
    <property type="entry name" value="NUDIX_BOX"/>
    <property type="match status" value="1"/>
</dbReference>
<keyword evidence="5" id="KW-1185">Reference proteome</keyword>
<dbReference type="InterPro" id="IPR000086">
    <property type="entry name" value="NUDIX_hydrolase_dom"/>
</dbReference>
<proteinExistence type="predicted"/>
<evidence type="ECO:0000313" key="4">
    <source>
        <dbReference type="EMBL" id="PWG62401.1"/>
    </source>
</evidence>
<dbReference type="OrthoDB" id="8594221at2"/>
<dbReference type="SUPFAM" id="SSF55811">
    <property type="entry name" value="Nudix"/>
    <property type="match status" value="1"/>
</dbReference>
<dbReference type="AlphaFoldDB" id="A0A2U2MZI6"/>
<dbReference type="Pfam" id="PF00293">
    <property type="entry name" value="NUDIX"/>
    <property type="match status" value="1"/>
</dbReference>
<dbReference type="GO" id="GO:0016787">
    <property type="term" value="F:hydrolase activity"/>
    <property type="evidence" value="ECO:0007669"/>
    <property type="project" value="UniProtKB-KW"/>
</dbReference>
<dbReference type="InterPro" id="IPR015797">
    <property type="entry name" value="NUDIX_hydrolase-like_dom_sf"/>
</dbReference>
<dbReference type="Gene3D" id="3.90.79.10">
    <property type="entry name" value="Nucleoside Triphosphate Pyrophosphohydrolase"/>
    <property type="match status" value="1"/>
</dbReference>
<evidence type="ECO:0000313" key="5">
    <source>
        <dbReference type="Proteomes" id="UP000245474"/>
    </source>
</evidence>
<keyword evidence="2 4" id="KW-0378">Hydrolase</keyword>
<dbReference type="EMBL" id="QFFI01000019">
    <property type="protein sequence ID" value="PWG62401.1"/>
    <property type="molecule type" value="Genomic_DNA"/>
</dbReference>
<comment type="cofactor">
    <cofactor evidence="1">
        <name>Mg(2+)</name>
        <dbReference type="ChEBI" id="CHEBI:18420"/>
    </cofactor>
</comment>
<evidence type="ECO:0000256" key="2">
    <source>
        <dbReference type="ARBA" id="ARBA00022801"/>
    </source>
</evidence>
<dbReference type="PANTHER" id="PTHR43736:SF1">
    <property type="entry name" value="DIHYDRONEOPTERIN TRIPHOSPHATE DIPHOSPHATASE"/>
    <property type="match status" value="1"/>
</dbReference>
<reference evidence="4 5" key="1">
    <citation type="submission" date="2018-05" db="EMBL/GenBank/DDBJ databases">
        <title>Spiribacter halobius sp. nov., a moderately halophilic bacterium isolated from marine solar saltern.</title>
        <authorList>
            <person name="Zheng W.-S."/>
            <person name="Lu D.-C."/>
            <person name="Du Z.-J."/>
        </authorList>
    </citation>
    <scope>NUCLEOTIDE SEQUENCE [LARGE SCALE GENOMIC DNA]</scope>
    <source>
        <strain evidence="4 5">E85</strain>
    </source>
</reference>
<dbReference type="Proteomes" id="UP000245474">
    <property type="component" value="Unassembled WGS sequence"/>
</dbReference>
<sequence length="150" mass="17088">MSDWRPHVTVAVVAVDTDGRLLLVEEHVDGRRVLNQPAGHLEDRESLVDAAIREAREETGWRVEPEAIIGLYRWRHPNSAETFLRTAFYAHAVERIPDAELDAEIEAVRWLTREELKAARPRWRSPLVGRVIADLDAGARYPLAVLQDLP</sequence>
<evidence type="ECO:0000256" key="1">
    <source>
        <dbReference type="ARBA" id="ARBA00001946"/>
    </source>
</evidence>